<dbReference type="InterPro" id="IPR035709">
    <property type="entry name" value="YoaB-like"/>
</dbReference>
<sequence length="144" mass="15359">MSVTRPCGKGWGDRYSQVVRVSNGAQGATVHLAGQTAAPAPGSDEPQILADLDCYAQTCVILARVDRFLAAAGASKQHLVRAWVFLHDPTDVDECNRAWDEWMDGEGNLPARTCLVASPQLHTPHGLVEITVDAFVAAPADPTP</sequence>
<evidence type="ECO:0000313" key="1">
    <source>
        <dbReference type="EMBL" id="CAD8720619.1"/>
    </source>
</evidence>
<dbReference type="AlphaFoldDB" id="A0A7S0SYV9"/>
<organism evidence="1">
    <name type="scientific">Mantoniella antarctica</name>
    <dbReference type="NCBI Taxonomy" id="81844"/>
    <lineage>
        <taxon>Eukaryota</taxon>
        <taxon>Viridiplantae</taxon>
        <taxon>Chlorophyta</taxon>
        <taxon>Mamiellophyceae</taxon>
        <taxon>Mamiellales</taxon>
        <taxon>Mamiellaceae</taxon>
        <taxon>Mantoniella</taxon>
    </lineage>
</organism>
<dbReference type="SUPFAM" id="SSF55298">
    <property type="entry name" value="YjgF-like"/>
    <property type="match status" value="1"/>
</dbReference>
<dbReference type="Pfam" id="PF01042">
    <property type="entry name" value="Ribonuc_L-PSP"/>
    <property type="match status" value="1"/>
</dbReference>
<dbReference type="InterPro" id="IPR006175">
    <property type="entry name" value="YjgF/YER057c/UK114"/>
</dbReference>
<dbReference type="PANTHER" id="PTHR47328">
    <property type="match status" value="1"/>
</dbReference>
<protein>
    <submittedName>
        <fullName evidence="1">Uncharacterized protein</fullName>
    </submittedName>
</protein>
<dbReference type="EMBL" id="HBFC01033385">
    <property type="protein sequence ID" value="CAD8720619.1"/>
    <property type="molecule type" value="Transcribed_RNA"/>
</dbReference>
<proteinExistence type="predicted"/>
<accession>A0A7S0SYV9</accession>
<dbReference type="PANTHER" id="PTHR47328:SF1">
    <property type="entry name" value="RUTC FAMILY PROTEIN YOAB"/>
    <property type="match status" value="1"/>
</dbReference>
<dbReference type="InterPro" id="IPR035959">
    <property type="entry name" value="RutC-like_sf"/>
</dbReference>
<name>A0A7S0SYV9_9CHLO</name>
<dbReference type="Gene3D" id="3.30.1330.40">
    <property type="entry name" value="RutC-like"/>
    <property type="match status" value="1"/>
</dbReference>
<reference evidence="1" key="1">
    <citation type="submission" date="2021-01" db="EMBL/GenBank/DDBJ databases">
        <authorList>
            <person name="Corre E."/>
            <person name="Pelletier E."/>
            <person name="Niang G."/>
            <person name="Scheremetjew M."/>
            <person name="Finn R."/>
            <person name="Kale V."/>
            <person name="Holt S."/>
            <person name="Cochrane G."/>
            <person name="Meng A."/>
            <person name="Brown T."/>
            <person name="Cohen L."/>
        </authorList>
    </citation>
    <scope>NUCLEOTIDE SEQUENCE</scope>
    <source>
        <strain evidence="1">SL-175</strain>
    </source>
</reference>
<gene>
    <name evidence="1" type="ORF">MANT1106_LOCUS19831</name>
</gene>